<protein>
    <recommendedName>
        <fullName evidence="3">N-acetyltransferase domain-containing protein</fullName>
    </recommendedName>
</protein>
<evidence type="ECO:0000313" key="2">
    <source>
        <dbReference type="Proteomes" id="UP000095094"/>
    </source>
</evidence>
<dbReference type="RefSeq" id="WP_069662522.1">
    <property type="nucleotide sequence ID" value="NZ_JBHUJJ010000002.1"/>
</dbReference>
<dbReference type="Proteomes" id="UP000095094">
    <property type="component" value="Unassembled WGS sequence"/>
</dbReference>
<gene>
    <name evidence="1" type="ORF">BCR25_15845</name>
</gene>
<dbReference type="EMBL" id="MIJY01000005">
    <property type="protein sequence ID" value="OEG18673.1"/>
    <property type="molecule type" value="Genomic_DNA"/>
</dbReference>
<dbReference type="AlphaFoldDB" id="A0A1E5H199"/>
<accession>A0A1E5H199</accession>
<evidence type="ECO:0000313" key="1">
    <source>
        <dbReference type="EMBL" id="OEG18673.1"/>
    </source>
</evidence>
<reference evidence="2" key="1">
    <citation type="submission" date="2016-09" db="EMBL/GenBank/DDBJ databases">
        <authorList>
            <person name="Gulvik C.A."/>
        </authorList>
    </citation>
    <scope>NUCLEOTIDE SEQUENCE [LARGE SCALE GENOMIC DNA]</scope>
    <source>
        <strain evidence="2">LMG 8895</strain>
    </source>
</reference>
<dbReference type="OrthoDB" id="2348400at2"/>
<comment type="caution">
    <text evidence="1">The sequence shown here is derived from an EMBL/GenBank/DDBJ whole genome shotgun (WGS) entry which is preliminary data.</text>
</comment>
<proteinExistence type="predicted"/>
<organism evidence="1 2">
    <name type="scientific">Enterococcus termitis</name>
    <dbReference type="NCBI Taxonomy" id="332950"/>
    <lineage>
        <taxon>Bacteria</taxon>
        <taxon>Bacillati</taxon>
        <taxon>Bacillota</taxon>
        <taxon>Bacilli</taxon>
        <taxon>Lactobacillales</taxon>
        <taxon>Enterococcaceae</taxon>
        <taxon>Enterococcus</taxon>
    </lineage>
</organism>
<dbReference type="Gene3D" id="3.40.630.30">
    <property type="match status" value="1"/>
</dbReference>
<evidence type="ECO:0008006" key="3">
    <source>
        <dbReference type="Google" id="ProtNLM"/>
    </source>
</evidence>
<keyword evidence="2" id="KW-1185">Reference proteome</keyword>
<name>A0A1E5H199_9ENTE</name>
<sequence length="217" mass="25673">MIKGKKQWNITIVRPEYSKDFCYIKDMYSVVQKTDKENWSFFSEEKEKDFAIDLLNYGELTRLIYVNNRPVAYISCYLLKANADILLQDDYYHKVGLSLSDLRVKYNGRNESYLDNNLYINVIAVSEKYQGSVKLLKKLTLALKDILYHNFHQMKLPENVYAVGVTENSCRMCKFFDFEVESVSERKYKEIVNQRTLYKIKTGALIEKLYKILDPKK</sequence>